<keyword evidence="2" id="KW-1185">Reference proteome</keyword>
<sequence>MQYPDLAAYLDRLKEAPPKAPVCLIMAEDEVEIASTLSHHLAAGFGTVILLTPPEIGLPEGFEDRVHHAPHDVFAEAALPRAVNRLNAALPAGTWVYYCYNAEYLFIPFGESRNVREMLAFHTEERRSAMLTYVIDLYAADLGRFGNAVSLEDAHMDRSGYYAQARKDADRNWEPKERQLDFHGGLRWRFEEHIPFNRRKIDRISIFRTAPDLRLRPDFTFSEEEYNTYACPWHHNLTATVCSFRTAKALRTNPGSRFDIATFHWHNSVRFGWNSQQLMDLGLMEPGQWF</sequence>
<proteinExistence type="predicted"/>
<evidence type="ECO:0000313" key="1">
    <source>
        <dbReference type="EMBL" id="PTE12850.1"/>
    </source>
</evidence>
<evidence type="ECO:0000313" key="2">
    <source>
        <dbReference type="Proteomes" id="UP000241362"/>
    </source>
</evidence>
<dbReference type="EMBL" id="PZKE01000025">
    <property type="protein sequence ID" value="PTE12850.1"/>
    <property type="molecule type" value="Genomic_DNA"/>
</dbReference>
<dbReference type="Proteomes" id="UP000241362">
    <property type="component" value="Unassembled WGS sequence"/>
</dbReference>
<comment type="caution">
    <text evidence="1">The sequence shown here is derived from an EMBL/GenBank/DDBJ whole genome shotgun (WGS) entry which is preliminary data.</text>
</comment>
<dbReference type="RefSeq" id="WP_107674609.1">
    <property type="nucleotide sequence ID" value="NZ_PZKE01000025.1"/>
</dbReference>
<gene>
    <name evidence="1" type="ORF">C5F44_16295</name>
</gene>
<evidence type="ECO:0008006" key="3">
    <source>
        <dbReference type="Google" id="ProtNLM"/>
    </source>
</evidence>
<dbReference type="AlphaFoldDB" id="A0A2T4J4L9"/>
<name>A0A2T4J4L9_FUSBL</name>
<organism evidence="1 2">
    <name type="scientific">Fuscovulum blasticum DSM 2131</name>
    <dbReference type="NCBI Taxonomy" id="1188250"/>
    <lineage>
        <taxon>Bacteria</taxon>
        <taxon>Pseudomonadati</taxon>
        <taxon>Pseudomonadota</taxon>
        <taxon>Alphaproteobacteria</taxon>
        <taxon>Rhodobacterales</taxon>
        <taxon>Paracoccaceae</taxon>
        <taxon>Pseudogemmobacter</taxon>
    </lineage>
</organism>
<reference evidence="1 2" key="1">
    <citation type="submission" date="2018-03" db="EMBL/GenBank/DDBJ databases">
        <title>Rhodobacter blasticus.</title>
        <authorList>
            <person name="Meyer T.E."/>
            <person name="Miller S."/>
            <person name="Lodha T."/>
            <person name="Gandham S."/>
            <person name="Chintalapati S."/>
            <person name="Chintalapati V.R."/>
        </authorList>
    </citation>
    <scope>NUCLEOTIDE SEQUENCE [LARGE SCALE GENOMIC DNA]</scope>
    <source>
        <strain evidence="1 2">DSM 2131</strain>
    </source>
</reference>
<protein>
    <recommendedName>
        <fullName evidence="3">Glycosyl transferase family 2</fullName>
    </recommendedName>
</protein>
<accession>A0A2T4J4L9</accession>